<evidence type="ECO:0000313" key="3">
    <source>
        <dbReference type="EMBL" id="SPD88327.1"/>
    </source>
</evidence>
<keyword evidence="4" id="KW-1185">Reference proteome</keyword>
<feature type="transmembrane region" description="Helical" evidence="1">
    <location>
        <begin position="63"/>
        <end position="84"/>
    </location>
</feature>
<feature type="domain" description="Potassium channel" evidence="2">
    <location>
        <begin position="137"/>
        <end position="215"/>
    </location>
</feature>
<dbReference type="InterPro" id="IPR013099">
    <property type="entry name" value="K_chnl_dom"/>
</dbReference>
<feature type="transmembrane region" description="Helical" evidence="1">
    <location>
        <begin position="197"/>
        <end position="218"/>
    </location>
</feature>
<feature type="transmembrane region" description="Helical" evidence="1">
    <location>
        <begin position="126"/>
        <end position="145"/>
    </location>
</feature>
<proteinExistence type="predicted"/>
<dbReference type="AlphaFoldDB" id="A0A2N9JLK2"/>
<feature type="transmembrane region" description="Helical" evidence="1">
    <location>
        <begin position="12"/>
        <end position="30"/>
    </location>
</feature>
<evidence type="ECO:0000313" key="4">
    <source>
        <dbReference type="Proteomes" id="UP000238164"/>
    </source>
</evidence>
<feature type="transmembrane region" description="Helical" evidence="1">
    <location>
        <begin position="37"/>
        <end position="57"/>
    </location>
</feature>
<dbReference type="Gene3D" id="1.10.287.70">
    <property type="match status" value="1"/>
</dbReference>
<evidence type="ECO:0000259" key="2">
    <source>
        <dbReference type="Pfam" id="PF07885"/>
    </source>
</evidence>
<keyword evidence="1" id="KW-0472">Membrane</keyword>
<protein>
    <recommendedName>
        <fullName evidence="2">Potassium channel domain-containing protein</fullName>
    </recommendedName>
</protein>
<sequence length="225" mass="24691">MTDAWRWAQRNPSAVLLYVQLGGLLLYPFLEGPSDKLGTLVLSLFGLVVLGLAVAAVRATPSLTWVAVLIGVPAVALTFVDVFSNNAQPWHSISDLFHAAFYAYTLVALLRYMFADEHVTTDELYAIGATFTIGIWLFAYIYSICQTLVPDSFAAYGVDGGQRTWFELLFLSCTTMTSTGLSDVIPVKPHARSLVMIQQIAGMLYLAMVVARIVGLTFKRGRVAR</sequence>
<evidence type="ECO:0000256" key="1">
    <source>
        <dbReference type="SAM" id="Phobius"/>
    </source>
</evidence>
<dbReference type="EMBL" id="LT985188">
    <property type="protein sequence ID" value="SPD88327.1"/>
    <property type="molecule type" value="Genomic_DNA"/>
</dbReference>
<gene>
    <name evidence="3" type="ORF">MPLG2_3297</name>
</gene>
<dbReference type="RefSeq" id="WP_105186866.1">
    <property type="nucleotide sequence ID" value="NZ_BAAAGO010000001.1"/>
</dbReference>
<dbReference type="KEGG" id="mgg:MPLG2_3297"/>
<organism evidence="3 4">
    <name type="scientific">Micropruina glycogenica</name>
    <dbReference type="NCBI Taxonomy" id="75385"/>
    <lineage>
        <taxon>Bacteria</taxon>
        <taxon>Bacillati</taxon>
        <taxon>Actinomycetota</taxon>
        <taxon>Actinomycetes</taxon>
        <taxon>Propionibacteriales</taxon>
        <taxon>Nocardioidaceae</taxon>
        <taxon>Micropruina</taxon>
    </lineage>
</organism>
<name>A0A2N9JLK2_9ACTN</name>
<feature type="transmembrane region" description="Helical" evidence="1">
    <location>
        <begin position="96"/>
        <end position="114"/>
    </location>
</feature>
<dbReference type="Proteomes" id="UP000238164">
    <property type="component" value="Chromosome 1"/>
</dbReference>
<keyword evidence="1" id="KW-1133">Transmembrane helix</keyword>
<accession>A0A2N9JLK2</accession>
<dbReference type="OrthoDB" id="4837979at2"/>
<dbReference type="SUPFAM" id="SSF81324">
    <property type="entry name" value="Voltage-gated potassium channels"/>
    <property type="match status" value="1"/>
</dbReference>
<dbReference type="Pfam" id="PF07885">
    <property type="entry name" value="Ion_trans_2"/>
    <property type="match status" value="1"/>
</dbReference>
<keyword evidence="1" id="KW-0812">Transmembrane</keyword>
<reference evidence="3 4" key="1">
    <citation type="submission" date="2018-02" db="EMBL/GenBank/DDBJ databases">
        <authorList>
            <person name="Cohen D.B."/>
            <person name="Kent A.D."/>
        </authorList>
    </citation>
    <scope>NUCLEOTIDE SEQUENCE [LARGE SCALE GENOMIC DNA]</scope>
    <source>
        <strain evidence="3">1</strain>
    </source>
</reference>